<dbReference type="GO" id="GO:0019594">
    <property type="term" value="P:mannitol metabolic process"/>
    <property type="evidence" value="ECO:0007669"/>
    <property type="project" value="InterPro"/>
</dbReference>
<dbReference type="AlphaFoldDB" id="A0A2S6IVN7"/>
<protein>
    <recommendedName>
        <fullName evidence="3">Mannitol-1-phosphate 5-dehydrogenase</fullName>
        <ecNumber evidence="2">1.1.1.17</ecNumber>
    </recommendedName>
</protein>
<sequence>MAEGVAHRRGSAPTVPTGDRPRSSGALAALEPSRGNHAPGTGPGPSNPAAGNLEPGNLEPGNVEPVNVEPVNAGAGGAGLSNSALHGLPAAVAVPRYDRDGLVPAIVHIGVGGFHRAHQQVYFDELCRRTGTPGWGVIGVGLHRPLMGQVLRAQDGLYTVVVRSAEGDEVRVVGSLVDYLFAPDDPEAVLGVLADERTRIVTLTITDTAYPDGEVDVGLDEVRADVEHPEAPGTAFGYLVEALARRRGAGLPPLTVLSCDNVPHNGGATRAAVVSTARLRDPELADWIDQRVSFPSCMVDRITPETTPELREEVAARLGVRDAWPVVTEPFSQWIIEDDFCNGRPPLELAGAQFVEDVAPYSLLKTRLLNGVHSALGHLARLSGFGTAPEALADPVLRDYAVGYLHEVAALLQAPPGVDLAAYCDATIERLSNHRLADRIPRLCRRGSTKIPAYVLPSLRSALRRDAPRAHLVLATAAWMRALRGTDHRGRPFELDDADGLRLQPVARAAGTDPRPLLDRRDVFGSLGDDPRAVRELRGALEALDRDPLAAAVLARSGARGWAA</sequence>
<evidence type="ECO:0000313" key="10">
    <source>
        <dbReference type="EMBL" id="PPK98427.1"/>
    </source>
</evidence>
<dbReference type="InterPro" id="IPR023027">
    <property type="entry name" value="Mannitol_DH_CS"/>
</dbReference>
<comment type="catalytic activity">
    <reaction evidence="6">
        <text>D-mannitol 1-phosphate + NAD(+) = beta-D-fructose 6-phosphate + NADH + H(+)</text>
        <dbReference type="Rhea" id="RHEA:19661"/>
        <dbReference type="ChEBI" id="CHEBI:15378"/>
        <dbReference type="ChEBI" id="CHEBI:57540"/>
        <dbReference type="ChEBI" id="CHEBI:57634"/>
        <dbReference type="ChEBI" id="CHEBI:57945"/>
        <dbReference type="ChEBI" id="CHEBI:61381"/>
        <dbReference type="EC" id="1.1.1.17"/>
    </reaction>
</comment>
<evidence type="ECO:0000256" key="5">
    <source>
        <dbReference type="ARBA" id="ARBA00023027"/>
    </source>
</evidence>
<dbReference type="PROSITE" id="PS00974">
    <property type="entry name" value="MANNITOL_DHGENASE"/>
    <property type="match status" value="1"/>
</dbReference>
<dbReference type="Pfam" id="PF01232">
    <property type="entry name" value="Mannitol_dh"/>
    <property type="match status" value="1"/>
</dbReference>
<evidence type="ECO:0000256" key="7">
    <source>
        <dbReference type="SAM" id="MobiDB-lite"/>
    </source>
</evidence>
<dbReference type="InterPro" id="IPR050988">
    <property type="entry name" value="Mannitol_DH/Oxidoreductase"/>
</dbReference>
<dbReference type="SUPFAM" id="SSF51735">
    <property type="entry name" value="NAD(P)-binding Rossmann-fold domains"/>
    <property type="match status" value="1"/>
</dbReference>
<evidence type="ECO:0000256" key="4">
    <source>
        <dbReference type="ARBA" id="ARBA00023002"/>
    </source>
</evidence>
<dbReference type="InterPro" id="IPR036291">
    <property type="entry name" value="NAD(P)-bd_dom_sf"/>
</dbReference>
<dbReference type="EC" id="1.1.1.17" evidence="2"/>
<dbReference type="Proteomes" id="UP000239485">
    <property type="component" value="Unassembled WGS sequence"/>
</dbReference>
<gene>
    <name evidence="10" type="ORF">CLV92_101122</name>
</gene>
<evidence type="ECO:0000256" key="3">
    <source>
        <dbReference type="ARBA" id="ARBA00016219"/>
    </source>
</evidence>
<dbReference type="PRINTS" id="PR00084">
    <property type="entry name" value="MTLDHDRGNASE"/>
</dbReference>
<dbReference type="SUPFAM" id="SSF48179">
    <property type="entry name" value="6-phosphogluconate dehydrogenase C-terminal domain-like"/>
    <property type="match status" value="1"/>
</dbReference>
<keyword evidence="5" id="KW-0520">NAD</keyword>
<comment type="caution">
    <text evidence="10">The sequence shown here is derived from an EMBL/GenBank/DDBJ whole genome shotgun (WGS) entry which is preliminary data.</text>
</comment>
<evidence type="ECO:0000256" key="2">
    <source>
        <dbReference type="ARBA" id="ARBA00012939"/>
    </source>
</evidence>
<dbReference type="GO" id="GO:0008926">
    <property type="term" value="F:mannitol-1-phosphate 5-dehydrogenase activity"/>
    <property type="evidence" value="ECO:0007669"/>
    <property type="project" value="UniProtKB-EC"/>
</dbReference>
<reference evidence="10 11" key="1">
    <citation type="submission" date="2018-02" db="EMBL/GenBank/DDBJ databases">
        <title>Genomic Encyclopedia of Archaeal and Bacterial Type Strains, Phase II (KMG-II): from individual species to whole genera.</title>
        <authorList>
            <person name="Goeker M."/>
        </authorList>
    </citation>
    <scope>NUCLEOTIDE SEQUENCE [LARGE SCALE GENOMIC DNA]</scope>
    <source>
        <strain evidence="10 11">DSM 22857</strain>
    </source>
</reference>
<name>A0A2S6IVN7_9ACTN</name>
<dbReference type="InterPro" id="IPR013328">
    <property type="entry name" value="6PGD_dom2"/>
</dbReference>
<organism evidence="10 11">
    <name type="scientific">Kineococcus xinjiangensis</name>
    <dbReference type="NCBI Taxonomy" id="512762"/>
    <lineage>
        <taxon>Bacteria</taxon>
        <taxon>Bacillati</taxon>
        <taxon>Actinomycetota</taxon>
        <taxon>Actinomycetes</taxon>
        <taxon>Kineosporiales</taxon>
        <taxon>Kineosporiaceae</taxon>
        <taxon>Kineococcus</taxon>
    </lineage>
</organism>
<keyword evidence="11" id="KW-1185">Reference proteome</keyword>
<evidence type="ECO:0000313" key="11">
    <source>
        <dbReference type="Proteomes" id="UP000239485"/>
    </source>
</evidence>
<feature type="region of interest" description="Disordered" evidence="7">
    <location>
        <begin position="1"/>
        <end position="67"/>
    </location>
</feature>
<dbReference type="Pfam" id="PF08125">
    <property type="entry name" value="Mannitol_dh_C"/>
    <property type="match status" value="1"/>
</dbReference>
<proteinExistence type="inferred from homology"/>
<dbReference type="PANTHER" id="PTHR43362:SF1">
    <property type="entry name" value="MANNITOL DEHYDROGENASE 2-RELATED"/>
    <property type="match status" value="1"/>
</dbReference>
<accession>A0A2S6IVN7</accession>
<comment type="similarity">
    <text evidence="1">Belongs to the mannitol dehydrogenase family.</text>
</comment>
<dbReference type="PANTHER" id="PTHR43362">
    <property type="entry name" value="MANNITOL DEHYDROGENASE DSF1-RELATED"/>
    <property type="match status" value="1"/>
</dbReference>
<dbReference type="Gene3D" id="3.40.50.720">
    <property type="entry name" value="NAD(P)-binding Rossmann-like Domain"/>
    <property type="match status" value="1"/>
</dbReference>
<dbReference type="InterPro" id="IPR000669">
    <property type="entry name" value="Mannitol_DH"/>
</dbReference>
<keyword evidence="4" id="KW-0560">Oxidoreductase</keyword>
<dbReference type="Gene3D" id="1.10.1040.10">
    <property type="entry name" value="N-(1-d-carboxylethyl)-l-norvaline Dehydrogenase, domain 2"/>
    <property type="match status" value="1"/>
</dbReference>
<dbReference type="InterPro" id="IPR008927">
    <property type="entry name" value="6-PGluconate_DH-like_C_sf"/>
</dbReference>
<evidence type="ECO:0000259" key="9">
    <source>
        <dbReference type="Pfam" id="PF08125"/>
    </source>
</evidence>
<evidence type="ECO:0000256" key="6">
    <source>
        <dbReference type="ARBA" id="ARBA00048615"/>
    </source>
</evidence>
<evidence type="ECO:0000256" key="1">
    <source>
        <dbReference type="ARBA" id="ARBA00006541"/>
    </source>
</evidence>
<feature type="domain" description="Mannitol dehydrogenase C-terminal" evidence="9">
    <location>
        <begin position="357"/>
        <end position="544"/>
    </location>
</feature>
<feature type="domain" description="Mannitol dehydrogenase N-terminal" evidence="8">
    <location>
        <begin position="105"/>
        <end position="348"/>
    </location>
</feature>
<dbReference type="EMBL" id="PTJD01000001">
    <property type="protein sequence ID" value="PPK98427.1"/>
    <property type="molecule type" value="Genomic_DNA"/>
</dbReference>
<dbReference type="InterPro" id="IPR013131">
    <property type="entry name" value="Mannitol_DH_N"/>
</dbReference>
<dbReference type="InterPro" id="IPR013118">
    <property type="entry name" value="Mannitol_DH_C"/>
</dbReference>
<evidence type="ECO:0000259" key="8">
    <source>
        <dbReference type="Pfam" id="PF01232"/>
    </source>
</evidence>